<gene>
    <name evidence="1" type="ORF">IAC08_01085</name>
</gene>
<evidence type="ECO:0000313" key="1">
    <source>
        <dbReference type="EMBL" id="MBO8454983.1"/>
    </source>
</evidence>
<comment type="caution">
    <text evidence="1">The sequence shown here is derived from an EMBL/GenBank/DDBJ whole genome shotgun (WGS) entry which is preliminary data.</text>
</comment>
<reference evidence="1" key="2">
    <citation type="journal article" date="2021" name="PeerJ">
        <title>Extensive microbial diversity within the chicken gut microbiome revealed by metagenomics and culture.</title>
        <authorList>
            <person name="Gilroy R."/>
            <person name="Ravi A."/>
            <person name="Getino M."/>
            <person name="Pursley I."/>
            <person name="Horton D.L."/>
            <person name="Alikhan N.F."/>
            <person name="Baker D."/>
            <person name="Gharbi K."/>
            <person name="Hall N."/>
            <person name="Watson M."/>
            <person name="Adriaenssens E.M."/>
            <person name="Foster-Nyarko E."/>
            <person name="Jarju S."/>
            <person name="Secka A."/>
            <person name="Antonio M."/>
            <person name="Oren A."/>
            <person name="Chaudhuri R.R."/>
            <person name="La Ragione R."/>
            <person name="Hildebrand F."/>
            <person name="Pallen M.J."/>
        </authorList>
    </citation>
    <scope>NUCLEOTIDE SEQUENCE</scope>
    <source>
        <strain evidence="1">B1-3475</strain>
    </source>
</reference>
<sequence>MKTGMSSVLLWVSVIMCIPACSVKEDRGECPCRIVFDLSGIGDAADSVCLSLVSTDGFLLNTALPLGNESSCHSFDVRKGLYLSNIYCGDQGFFSDSNGIIIPEGEQCPAVYMFSERIEAYGEYCFSRPVLSKNYCLARILLVCDDAAELPFSLRIRGNVDGYGLSGEPSDGKFSFVPEIGKDGRSEVRLPRQKDASLKLDVVEDDRILRTFALGSIIIESGYDWSARNLEDIELTVDYSKTDVTFIVNGWEKEFTFDITI</sequence>
<proteinExistence type="predicted"/>
<dbReference type="Proteomes" id="UP000823617">
    <property type="component" value="Unassembled WGS sequence"/>
</dbReference>
<accession>A0A9D9MZ04</accession>
<protein>
    <submittedName>
        <fullName evidence="1">Uncharacterized protein</fullName>
    </submittedName>
</protein>
<evidence type="ECO:0000313" key="2">
    <source>
        <dbReference type="Proteomes" id="UP000823617"/>
    </source>
</evidence>
<reference evidence="1" key="1">
    <citation type="submission" date="2020-10" db="EMBL/GenBank/DDBJ databases">
        <authorList>
            <person name="Gilroy R."/>
        </authorList>
    </citation>
    <scope>NUCLEOTIDE SEQUENCE</scope>
    <source>
        <strain evidence="1">B1-3475</strain>
    </source>
</reference>
<dbReference type="AlphaFoldDB" id="A0A9D9MZ04"/>
<dbReference type="EMBL" id="JADIMK010000008">
    <property type="protein sequence ID" value="MBO8454983.1"/>
    <property type="molecule type" value="Genomic_DNA"/>
</dbReference>
<name>A0A9D9MZ04_9BACT</name>
<organism evidence="1 2">
    <name type="scientific">Candidatus Cryptobacteroides intestinigallinarum</name>
    <dbReference type="NCBI Taxonomy" id="2840767"/>
    <lineage>
        <taxon>Bacteria</taxon>
        <taxon>Pseudomonadati</taxon>
        <taxon>Bacteroidota</taxon>
        <taxon>Bacteroidia</taxon>
        <taxon>Bacteroidales</taxon>
        <taxon>Candidatus Cryptobacteroides</taxon>
    </lineage>
</organism>